<protein>
    <submittedName>
        <fullName evidence="1">Uncharacterized protein</fullName>
    </submittedName>
</protein>
<evidence type="ECO:0000313" key="2">
    <source>
        <dbReference type="Proteomes" id="UP001249851"/>
    </source>
</evidence>
<dbReference type="SUPFAM" id="SSF56672">
    <property type="entry name" value="DNA/RNA polymerases"/>
    <property type="match status" value="1"/>
</dbReference>
<dbReference type="Proteomes" id="UP001249851">
    <property type="component" value="Unassembled WGS sequence"/>
</dbReference>
<comment type="caution">
    <text evidence="1">The sequence shown here is derived from an EMBL/GenBank/DDBJ whole genome shotgun (WGS) entry which is preliminary data.</text>
</comment>
<dbReference type="InterPro" id="IPR043502">
    <property type="entry name" value="DNA/RNA_pol_sf"/>
</dbReference>
<proteinExistence type="predicted"/>
<organism evidence="1 2">
    <name type="scientific">Acropora cervicornis</name>
    <name type="common">Staghorn coral</name>
    <dbReference type="NCBI Taxonomy" id="6130"/>
    <lineage>
        <taxon>Eukaryota</taxon>
        <taxon>Metazoa</taxon>
        <taxon>Cnidaria</taxon>
        <taxon>Anthozoa</taxon>
        <taxon>Hexacorallia</taxon>
        <taxon>Scleractinia</taxon>
        <taxon>Astrocoeniina</taxon>
        <taxon>Acroporidae</taxon>
        <taxon>Acropora</taxon>
    </lineage>
</organism>
<reference evidence="1" key="2">
    <citation type="journal article" date="2023" name="Science">
        <title>Genomic signatures of disease resistance in endangered staghorn corals.</title>
        <authorList>
            <person name="Vollmer S.V."/>
            <person name="Selwyn J.D."/>
            <person name="Despard B.A."/>
            <person name="Roesel C.L."/>
        </authorList>
    </citation>
    <scope>NUCLEOTIDE SEQUENCE</scope>
    <source>
        <strain evidence="1">K2</strain>
    </source>
</reference>
<keyword evidence="2" id="KW-1185">Reference proteome</keyword>
<dbReference type="AlphaFoldDB" id="A0AAD9PQ99"/>
<dbReference type="EMBL" id="JARQWQ010000218">
    <property type="protein sequence ID" value="KAK2547076.1"/>
    <property type="molecule type" value="Genomic_DNA"/>
</dbReference>
<evidence type="ECO:0000313" key="1">
    <source>
        <dbReference type="EMBL" id="KAK2547076.1"/>
    </source>
</evidence>
<sequence>MSDKEAEGAPAQNLGAHFSGNITNFEQPKFNVRQENCLEALKAFKKKVWIQLERKARKCILVQDWLGPGGQKIYESLDWGEGEDVNNYELIWSKLEREISQTKFICATNVLTRKDLIASQTRDTALPGEQCVTFARLKIILMILKESMLLQKERKPKPANQSHSRSAKEPFVLKVDEDGEEPDFYEAVDKICALKQQCDHKKGFLKLLTSKKRIPVSFHVGSSHSILPVSFVRKQYHLHHNNLKLCDEITKIQTLGTRKRFEFNHAIGKLGIIQFRIVNQDLTLLKHVKLNVDKFQLRKTELSYMGVTLTNKGVRPDPRKQDNIQAMSASTNKEEKEMLSLVFGLTGFHTSTYGRQVTVNNDHKLLAAILKRPGAENLIRLQRMLCRITGCDLHFKSHTTSHTQGQCEEEIETIRLVIQDQSVTSHLKEKLQRKLPRTMSHSQKSTTSLRTDPSVKDVFQWKFFHSEAAKINYHSMMALST</sequence>
<reference evidence="1" key="1">
    <citation type="journal article" date="2023" name="G3 (Bethesda)">
        <title>Whole genome assembly and annotation of the endangered Caribbean coral Acropora cervicornis.</title>
        <authorList>
            <person name="Selwyn J.D."/>
            <person name="Vollmer S.V."/>
        </authorList>
    </citation>
    <scope>NUCLEOTIDE SEQUENCE</scope>
    <source>
        <strain evidence="1">K2</strain>
    </source>
</reference>
<accession>A0AAD9PQ99</accession>
<gene>
    <name evidence="1" type="ORF">P5673_033151</name>
</gene>
<name>A0AAD9PQ99_ACRCE</name>